<dbReference type="PROSITE" id="PS50110">
    <property type="entry name" value="RESPONSE_REGULATORY"/>
    <property type="match status" value="1"/>
</dbReference>
<feature type="domain" description="Response regulatory" evidence="5">
    <location>
        <begin position="2"/>
        <end position="122"/>
    </location>
</feature>
<dbReference type="PROSITE" id="PS50043">
    <property type="entry name" value="HTH_LUXR_2"/>
    <property type="match status" value="1"/>
</dbReference>
<dbReference type="PANTHER" id="PTHR43214">
    <property type="entry name" value="TWO-COMPONENT RESPONSE REGULATOR"/>
    <property type="match status" value="1"/>
</dbReference>
<dbReference type="Gene3D" id="1.10.10.10">
    <property type="entry name" value="Winged helix-like DNA-binding domain superfamily/Winged helix DNA-binding domain"/>
    <property type="match status" value="1"/>
</dbReference>
<evidence type="ECO:0000313" key="6">
    <source>
        <dbReference type="EMBL" id="QSX75928.1"/>
    </source>
</evidence>
<evidence type="ECO:0000313" key="7">
    <source>
        <dbReference type="Proteomes" id="UP000663400"/>
    </source>
</evidence>
<dbReference type="SMART" id="SM00421">
    <property type="entry name" value="HTH_LUXR"/>
    <property type="match status" value="1"/>
</dbReference>
<dbReference type="Gene3D" id="3.40.50.2300">
    <property type="match status" value="1"/>
</dbReference>
<dbReference type="InterPro" id="IPR000792">
    <property type="entry name" value="Tscrpt_reg_LuxR_C"/>
</dbReference>
<keyword evidence="1 3" id="KW-0597">Phosphoprotein</keyword>
<dbReference type="InterPro" id="IPR011006">
    <property type="entry name" value="CheY-like_superfamily"/>
</dbReference>
<dbReference type="InterPro" id="IPR036388">
    <property type="entry name" value="WH-like_DNA-bd_sf"/>
</dbReference>
<dbReference type="PANTHER" id="PTHR43214:SF17">
    <property type="entry name" value="TRANSCRIPTIONAL REGULATORY PROTEIN RCSB"/>
    <property type="match status" value="1"/>
</dbReference>
<proteinExistence type="predicted"/>
<dbReference type="Proteomes" id="UP000663400">
    <property type="component" value="Chromosome"/>
</dbReference>
<dbReference type="InterPro" id="IPR001789">
    <property type="entry name" value="Sig_transdc_resp-reg_receiver"/>
</dbReference>
<organism evidence="6 7">
    <name type="scientific">Lysobacter arenosi</name>
    <dbReference type="NCBI Taxonomy" id="2795387"/>
    <lineage>
        <taxon>Bacteria</taxon>
        <taxon>Pseudomonadati</taxon>
        <taxon>Pseudomonadota</taxon>
        <taxon>Gammaproteobacteria</taxon>
        <taxon>Lysobacterales</taxon>
        <taxon>Lysobacteraceae</taxon>
        <taxon>Lysobacter</taxon>
    </lineage>
</organism>
<evidence type="ECO:0000259" key="4">
    <source>
        <dbReference type="PROSITE" id="PS50043"/>
    </source>
</evidence>
<feature type="domain" description="HTH luxR-type" evidence="4">
    <location>
        <begin position="141"/>
        <end position="206"/>
    </location>
</feature>
<dbReference type="CDD" id="cd06170">
    <property type="entry name" value="LuxR_C_like"/>
    <property type="match status" value="1"/>
</dbReference>
<name>A0ABX7REP2_9GAMM</name>
<reference evidence="6 7" key="1">
    <citation type="submission" date="2021-02" db="EMBL/GenBank/DDBJ databases">
        <title>Lysobacter arenosi sp. nov., isolated from soil of gangwondo yeongwol, south Korea.</title>
        <authorList>
            <person name="Kim K.R."/>
            <person name="Kim K.H."/>
            <person name="Jeon C.O."/>
        </authorList>
    </citation>
    <scope>NUCLEOTIDE SEQUENCE [LARGE SCALE GENOMIC DNA]</scope>
    <source>
        <strain evidence="6 7">R7</strain>
    </source>
</reference>
<dbReference type="PRINTS" id="PR00038">
    <property type="entry name" value="HTHLUXR"/>
</dbReference>
<dbReference type="SMART" id="SM00448">
    <property type="entry name" value="REC"/>
    <property type="match status" value="1"/>
</dbReference>
<dbReference type="Pfam" id="PF00196">
    <property type="entry name" value="GerE"/>
    <property type="match status" value="1"/>
</dbReference>
<gene>
    <name evidence="6" type="ORF">HIV01_005315</name>
</gene>
<evidence type="ECO:0000256" key="2">
    <source>
        <dbReference type="ARBA" id="ARBA00023125"/>
    </source>
</evidence>
<feature type="modified residue" description="4-aspartylphosphate" evidence="3">
    <location>
        <position position="54"/>
    </location>
</feature>
<dbReference type="RefSeq" id="WP_200605289.1">
    <property type="nucleotide sequence ID" value="NZ_CP071517.1"/>
</dbReference>
<evidence type="ECO:0000256" key="1">
    <source>
        <dbReference type="ARBA" id="ARBA00022553"/>
    </source>
</evidence>
<sequence>MRIVLADDHPIVRSGVRTLLERDHSTVKVVAEASTADELHRALDATPCDMVITDFNMPGGRMSDGLSLLGMLHRKWPDLPVIVLTIVSNPGVLHSIMATGARGLVNKSEALSELHLAVEAVAQGRIYLGAAMEQALQSTQATDGKVALSIRESEVFRLFASGLTVSQIAKQLNRSVKTVSRQKVDAMAKLSIENDIDVYTYARRHGLL</sequence>
<dbReference type="InterPro" id="IPR016032">
    <property type="entry name" value="Sig_transdc_resp-reg_C-effctor"/>
</dbReference>
<accession>A0ABX7REP2</accession>
<dbReference type="InterPro" id="IPR058245">
    <property type="entry name" value="NreC/VraR/RcsB-like_REC"/>
</dbReference>
<dbReference type="SUPFAM" id="SSF46894">
    <property type="entry name" value="C-terminal effector domain of the bipartite response regulators"/>
    <property type="match status" value="1"/>
</dbReference>
<keyword evidence="2" id="KW-0238">DNA-binding</keyword>
<dbReference type="InterPro" id="IPR039420">
    <property type="entry name" value="WalR-like"/>
</dbReference>
<dbReference type="Pfam" id="PF00072">
    <property type="entry name" value="Response_reg"/>
    <property type="match status" value="1"/>
</dbReference>
<dbReference type="CDD" id="cd17535">
    <property type="entry name" value="REC_NarL-like"/>
    <property type="match status" value="1"/>
</dbReference>
<evidence type="ECO:0000256" key="3">
    <source>
        <dbReference type="PROSITE-ProRule" id="PRU00169"/>
    </source>
</evidence>
<protein>
    <submittedName>
        <fullName evidence="6">Response regulator transcription factor</fullName>
    </submittedName>
</protein>
<dbReference type="EMBL" id="CP071517">
    <property type="protein sequence ID" value="QSX75928.1"/>
    <property type="molecule type" value="Genomic_DNA"/>
</dbReference>
<keyword evidence="7" id="KW-1185">Reference proteome</keyword>
<evidence type="ECO:0000259" key="5">
    <source>
        <dbReference type="PROSITE" id="PS50110"/>
    </source>
</evidence>
<dbReference type="SUPFAM" id="SSF52172">
    <property type="entry name" value="CheY-like"/>
    <property type="match status" value="1"/>
</dbReference>